<evidence type="ECO:0000256" key="1">
    <source>
        <dbReference type="SAM" id="Phobius"/>
    </source>
</evidence>
<protein>
    <submittedName>
        <fullName evidence="2">UPF0481 protein</fullName>
    </submittedName>
</protein>
<dbReference type="InterPro" id="IPR004158">
    <property type="entry name" value="DUF247_pln"/>
</dbReference>
<dbReference type="PANTHER" id="PTHR31170:SF18">
    <property type="entry name" value="(WILD MALAYSIAN BANANA) HYPOTHETICAL PROTEIN"/>
    <property type="match status" value="1"/>
</dbReference>
<dbReference type="OrthoDB" id="1846188at2759"/>
<keyword evidence="1" id="KW-0812">Transmembrane</keyword>
<gene>
    <name evidence="2" type="ORF">AXF42_Ash005469</name>
</gene>
<organism evidence="2 3">
    <name type="scientific">Apostasia shenzhenica</name>
    <dbReference type="NCBI Taxonomy" id="1088818"/>
    <lineage>
        <taxon>Eukaryota</taxon>
        <taxon>Viridiplantae</taxon>
        <taxon>Streptophyta</taxon>
        <taxon>Embryophyta</taxon>
        <taxon>Tracheophyta</taxon>
        <taxon>Spermatophyta</taxon>
        <taxon>Magnoliopsida</taxon>
        <taxon>Liliopsida</taxon>
        <taxon>Asparagales</taxon>
        <taxon>Orchidaceae</taxon>
        <taxon>Apostasioideae</taxon>
        <taxon>Apostasia</taxon>
    </lineage>
</organism>
<dbReference type="PANTHER" id="PTHR31170">
    <property type="entry name" value="BNAC04G53230D PROTEIN"/>
    <property type="match status" value="1"/>
</dbReference>
<keyword evidence="3" id="KW-1185">Reference proteome</keyword>
<sequence>MQNDGRNPSLPIEKVRSWVIDVEEKLASRSLSVLSQEEVQWRKPSIFRLPYFVRKMKSEIFSPQVVALGPFHHHQHHLRPLEPHKERALLHFLERTGKPLGEFLRAMEAAVVELQESYYGLDDQEWKDADNFIKLMITDGCFMLEVMRLGTEHGGDYAPSDPFFGPHASQRKVPYIKRDMLIIENQVPLLALKKLVAVENDLSEKEAEMEITELFLRFFVPKIYGDQEARREFKLTVHGLHILDLYRRSKLFIPSKFSSRSSAKVPPSAPEKPPSFEFAIMRPAVDLHEAGVKFHCSPTHALTAVHFDRQRGLLSLPLLTVDDTTEFEFLNMVALEHLHPDSGGEISSFVVFMDALVDSAKDVRLLHGHGILFNGFGRDKDLAGLFNSMSKEVIMDQGGSLGYVQREAEIYCRRRWNNWRANFVHTYLTNPWTAFSFAAAAAVILLTAAGTVFSALQWKQSL</sequence>
<feature type="transmembrane region" description="Helical" evidence="1">
    <location>
        <begin position="432"/>
        <end position="456"/>
    </location>
</feature>
<dbReference type="Proteomes" id="UP000236161">
    <property type="component" value="Unassembled WGS sequence"/>
</dbReference>
<dbReference type="STRING" id="1088818.A0A2I0B6Z5"/>
<reference evidence="2 3" key="1">
    <citation type="journal article" date="2017" name="Nature">
        <title>The Apostasia genome and the evolution of orchids.</title>
        <authorList>
            <person name="Zhang G.Q."/>
            <person name="Liu K.W."/>
            <person name="Li Z."/>
            <person name="Lohaus R."/>
            <person name="Hsiao Y.Y."/>
            <person name="Niu S.C."/>
            <person name="Wang J.Y."/>
            <person name="Lin Y.C."/>
            <person name="Xu Q."/>
            <person name="Chen L.J."/>
            <person name="Yoshida K."/>
            <person name="Fujiwara S."/>
            <person name="Wang Z.W."/>
            <person name="Zhang Y.Q."/>
            <person name="Mitsuda N."/>
            <person name="Wang M."/>
            <person name="Liu G.H."/>
            <person name="Pecoraro L."/>
            <person name="Huang H.X."/>
            <person name="Xiao X.J."/>
            <person name="Lin M."/>
            <person name="Wu X.Y."/>
            <person name="Wu W.L."/>
            <person name="Chen Y.Y."/>
            <person name="Chang S.B."/>
            <person name="Sakamoto S."/>
            <person name="Ohme-Takagi M."/>
            <person name="Yagi M."/>
            <person name="Zeng S.J."/>
            <person name="Shen C.Y."/>
            <person name="Yeh C.M."/>
            <person name="Luo Y.B."/>
            <person name="Tsai W.C."/>
            <person name="Van de Peer Y."/>
            <person name="Liu Z.J."/>
        </authorList>
    </citation>
    <scope>NUCLEOTIDE SEQUENCE [LARGE SCALE GENOMIC DNA]</scope>
    <source>
        <strain evidence="3">cv. Shenzhen</strain>
        <tissue evidence="2">Stem</tissue>
    </source>
</reference>
<dbReference type="AlphaFoldDB" id="A0A2I0B6Z5"/>
<evidence type="ECO:0000313" key="3">
    <source>
        <dbReference type="Proteomes" id="UP000236161"/>
    </source>
</evidence>
<name>A0A2I0B6Z5_9ASPA</name>
<dbReference type="EMBL" id="KZ451908">
    <property type="protein sequence ID" value="PKA63574.1"/>
    <property type="molecule type" value="Genomic_DNA"/>
</dbReference>
<evidence type="ECO:0000313" key="2">
    <source>
        <dbReference type="EMBL" id="PKA63574.1"/>
    </source>
</evidence>
<keyword evidence="1" id="KW-1133">Transmembrane helix</keyword>
<accession>A0A2I0B6Z5</accession>
<keyword evidence="1" id="KW-0472">Membrane</keyword>
<proteinExistence type="predicted"/>
<dbReference type="Pfam" id="PF03140">
    <property type="entry name" value="DUF247"/>
    <property type="match status" value="1"/>
</dbReference>